<protein>
    <submittedName>
        <fullName evidence="2">Uncharacterized protein</fullName>
    </submittedName>
</protein>
<sequence>MGSRWFNGLSREHYQAHFEAVRGFAWNSIKSSEMSLSESLQIFNLHCGAIMDFSKAQHLGYIDAYVAVASKILISHNQFPNIPELKLQVASMMKGCKVHFESSAQHINRNTSIVGRDDGGQFLKLVMQAVEEPLHDAFVRAMTILHDRYPNARPWFTWWLKESVASLIFESQRKLAKEFAEKGREDSNPIESMHAVYYQIAEKNNKIVFGLSSLMLFSANLEREFEDLKLGRTVRYGVAERWKISIERYGLAHPERRRRKPVAFNDGRPPDTTDSLINDQAVAKSDQSLKRLSNSQLPPPLKKKAGRPKGTKNIDRSPVTTYQSYVHSNNTCYITALLELLSVCSNQLPPSPPHVNCRSPVFFRLLQHFHNRKNTVGPALTKELAKGRNLITQWCIEVKQLYKSGEFSCPLVVLSSILQEVATDPWFTHVKTAAMVNQFFCSSCTHFLLQNRQVLQRALT</sequence>
<evidence type="ECO:0000313" key="2">
    <source>
        <dbReference type="EMBL" id="CRZ07649.1"/>
    </source>
</evidence>
<dbReference type="EMBL" id="HACM01007217">
    <property type="protein sequence ID" value="CRZ07659.1"/>
    <property type="molecule type" value="Transcribed_RNA"/>
</dbReference>
<feature type="compositionally biased region" description="Basic residues" evidence="1">
    <location>
        <begin position="301"/>
        <end position="310"/>
    </location>
</feature>
<dbReference type="EMBL" id="HACM01007207">
    <property type="protein sequence ID" value="CRZ07649.1"/>
    <property type="molecule type" value="Transcribed_RNA"/>
</dbReference>
<dbReference type="AlphaFoldDB" id="A0A0H5RG66"/>
<organism evidence="2">
    <name type="scientific">Spongospora subterranea</name>
    <dbReference type="NCBI Taxonomy" id="70186"/>
    <lineage>
        <taxon>Eukaryota</taxon>
        <taxon>Sar</taxon>
        <taxon>Rhizaria</taxon>
        <taxon>Endomyxa</taxon>
        <taxon>Phytomyxea</taxon>
        <taxon>Plasmodiophorida</taxon>
        <taxon>Plasmodiophoridae</taxon>
        <taxon>Spongospora</taxon>
    </lineage>
</organism>
<proteinExistence type="predicted"/>
<dbReference type="EMBL" id="HACM01007120">
    <property type="protein sequence ID" value="CRZ07562.1"/>
    <property type="molecule type" value="Transcribed_RNA"/>
</dbReference>
<accession>A0A0H5RG66</accession>
<reference evidence="2" key="1">
    <citation type="submission" date="2015-04" db="EMBL/GenBank/DDBJ databases">
        <title>The genome sequence of the plant pathogenic Rhizarian Plasmodiophora brassicae reveals insights in its biotrophic life cycle and the origin of chitin synthesis.</title>
        <authorList>
            <person name="Schwelm A."/>
            <person name="Fogelqvist J."/>
            <person name="Knaust A."/>
            <person name="Julke S."/>
            <person name="Lilja T."/>
            <person name="Dhandapani V."/>
            <person name="Bonilla-Rosso G."/>
            <person name="Karlsson M."/>
            <person name="Shevchenko A."/>
            <person name="Choi S.R."/>
            <person name="Kim H.G."/>
            <person name="Park J.Y."/>
            <person name="Lim Y.P."/>
            <person name="Ludwig-Muller J."/>
            <person name="Dixelius C."/>
        </authorList>
    </citation>
    <scope>NUCLEOTIDE SEQUENCE</scope>
    <source>
        <tissue evidence="2">Potato root galls</tissue>
    </source>
</reference>
<dbReference type="EMBL" id="HACM01007292">
    <property type="protein sequence ID" value="CRZ07734.1"/>
    <property type="molecule type" value="Transcribed_RNA"/>
</dbReference>
<evidence type="ECO:0000256" key="1">
    <source>
        <dbReference type="SAM" id="MobiDB-lite"/>
    </source>
</evidence>
<name>A0A0H5RG66_9EUKA</name>
<feature type="region of interest" description="Disordered" evidence="1">
    <location>
        <begin position="284"/>
        <end position="316"/>
    </location>
</feature>